<feature type="transmembrane region" description="Helical" evidence="1">
    <location>
        <begin position="251"/>
        <end position="273"/>
    </location>
</feature>
<dbReference type="InterPro" id="IPR002656">
    <property type="entry name" value="Acyl_transf_3_dom"/>
</dbReference>
<feature type="transmembrane region" description="Helical" evidence="1">
    <location>
        <begin position="178"/>
        <end position="195"/>
    </location>
</feature>
<evidence type="ECO:0000313" key="3">
    <source>
        <dbReference type="EMBL" id="MBM9466630.1"/>
    </source>
</evidence>
<dbReference type="RefSeq" id="WP_205259594.1">
    <property type="nucleotide sequence ID" value="NZ_JAERWK010000007.1"/>
</dbReference>
<gene>
    <name evidence="3" type="ORF">JL106_04955</name>
</gene>
<feature type="transmembrane region" description="Helical" evidence="1">
    <location>
        <begin position="71"/>
        <end position="93"/>
    </location>
</feature>
<keyword evidence="1" id="KW-0472">Membrane</keyword>
<sequence length="402" mass="45034">MVDHRSSGHRTPAPVEPSVAPATRNPYADFLRAFSLLVVIMWHWCFTILVWNDEGPYATSPLGFTSGLWIFTWLLQVMPVFFGIGAYVHLKAWERAAARGERIWHFALRQARSLVLPSALLLLTWLVLGVIVGVVFDVGWIGRAVLMVVSPLWFVAAYSLFVVLMPVTVWLHRRYDSVVLVVMGGLAVVVDLLRFRYQVPGIEWANMIFVWGFAFQLGYFYERFTGLGQVQARADGSIDWSQQTPKARQTAVMFTLAGLFALIGLVFSGLYPGSMVGVPGELSNMAPPTVCIIALTIFQFGIAELIRPSVVRALQHGGLFSRVTKVFTLFALPLFLFHTTGMALSRAIEWTVLGSRTEIITPTLGWWLLRPLAVVGPLLCTLPVIYLFVWLNKRHLARRGRS</sequence>
<evidence type="ECO:0000259" key="2">
    <source>
        <dbReference type="Pfam" id="PF01757"/>
    </source>
</evidence>
<feature type="transmembrane region" description="Helical" evidence="1">
    <location>
        <begin position="148"/>
        <end position="171"/>
    </location>
</feature>
<proteinExistence type="predicted"/>
<dbReference type="Proteomes" id="UP000663792">
    <property type="component" value="Unassembled WGS sequence"/>
</dbReference>
<accession>A0A939BY26</accession>
<reference evidence="3" key="1">
    <citation type="submission" date="2021-01" db="EMBL/GenBank/DDBJ databases">
        <title>YIM 132084 draft genome.</title>
        <authorList>
            <person name="An D."/>
        </authorList>
    </citation>
    <scope>NUCLEOTIDE SEQUENCE</scope>
    <source>
        <strain evidence="3">YIM 132084</strain>
    </source>
</reference>
<feature type="domain" description="Acyltransferase 3" evidence="2">
    <location>
        <begin position="26"/>
        <end position="381"/>
    </location>
</feature>
<feature type="transmembrane region" description="Helical" evidence="1">
    <location>
        <begin position="368"/>
        <end position="391"/>
    </location>
</feature>
<dbReference type="EMBL" id="JAERWK010000007">
    <property type="protein sequence ID" value="MBM9466630.1"/>
    <property type="molecule type" value="Genomic_DNA"/>
</dbReference>
<feature type="transmembrane region" description="Helical" evidence="1">
    <location>
        <begin position="30"/>
        <end position="51"/>
    </location>
</feature>
<protein>
    <submittedName>
        <fullName evidence="3">Acyltransferase family protein</fullName>
    </submittedName>
</protein>
<organism evidence="3 4">
    <name type="scientific">Nakamurella leprariae</name>
    <dbReference type="NCBI Taxonomy" id="2803911"/>
    <lineage>
        <taxon>Bacteria</taxon>
        <taxon>Bacillati</taxon>
        <taxon>Actinomycetota</taxon>
        <taxon>Actinomycetes</taxon>
        <taxon>Nakamurellales</taxon>
        <taxon>Nakamurellaceae</taxon>
        <taxon>Nakamurella</taxon>
    </lineage>
</organism>
<keyword evidence="1" id="KW-1133">Transmembrane helix</keyword>
<keyword evidence="3" id="KW-0808">Transferase</keyword>
<feature type="transmembrane region" description="Helical" evidence="1">
    <location>
        <begin position="201"/>
        <end position="221"/>
    </location>
</feature>
<evidence type="ECO:0000313" key="4">
    <source>
        <dbReference type="Proteomes" id="UP000663792"/>
    </source>
</evidence>
<keyword evidence="3" id="KW-0012">Acyltransferase</keyword>
<dbReference type="Pfam" id="PF01757">
    <property type="entry name" value="Acyl_transf_3"/>
    <property type="match status" value="1"/>
</dbReference>
<keyword evidence="4" id="KW-1185">Reference proteome</keyword>
<feature type="transmembrane region" description="Helical" evidence="1">
    <location>
        <begin position="285"/>
        <end position="306"/>
    </location>
</feature>
<comment type="caution">
    <text evidence="3">The sequence shown here is derived from an EMBL/GenBank/DDBJ whole genome shotgun (WGS) entry which is preliminary data.</text>
</comment>
<dbReference type="GO" id="GO:0016747">
    <property type="term" value="F:acyltransferase activity, transferring groups other than amino-acyl groups"/>
    <property type="evidence" value="ECO:0007669"/>
    <property type="project" value="InterPro"/>
</dbReference>
<keyword evidence="1" id="KW-0812">Transmembrane</keyword>
<evidence type="ECO:0000256" key="1">
    <source>
        <dbReference type="SAM" id="Phobius"/>
    </source>
</evidence>
<feature type="transmembrane region" description="Helical" evidence="1">
    <location>
        <begin position="114"/>
        <end position="136"/>
    </location>
</feature>
<feature type="transmembrane region" description="Helical" evidence="1">
    <location>
        <begin position="326"/>
        <end position="348"/>
    </location>
</feature>
<name>A0A939BY26_9ACTN</name>
<dbReference type="AlphaFoldDB" id="A0A939BY26"/>